<accession>A0ACB8AYF2</accession>
<keyword evidence="2" id="KW-1185">Reference proteome</keyword>
<comment type="caution">
    <text evidence="1">The sequence shown here is derived from an EMBL/GenBank/DDBJ whole genome shotgun (WGS) entry which is preliminary data.</text>
</comment>
<dbReference type="EMBL" id="MU266815">
    <property type="protein sequence ID" value="KAH7918275.1"/>
    <property type="molecule type" value="Genomic_DNA"/>
</dbReference>
<dbReference type="Proteomes" id="UP000790709">
    <property type="component" value="Unassembled WGS sequence"/>
</dbReference>
<evidence type="ECO:0000313" key="1">
    <source>
        <dbReference type="EMBL" id="KAH7918275.1"/>
    </source>
</evidence>
<reference evidence="1" key="1">
    <citation type="journal article" date="2021" name="New Phytol.">
        <title>Evolutionary innovations through gain and loss of genes in the ectomycorrhizal Boletales.</title>
        <authorList>
            <person name="Wu G."/>
            <person name="Miyauchi S."/>
            <person name="Morin E."/>
            <person name="Kuo A."/>
            <person name="Drula E."/>
            <person name="Varga T."/>
            <person name="Kohler A."/>
            <person name="Feng B."/>
            <person name="Cao Y."/>
            <person name="Lipzen A."/>
            <person name="Daum C."/>
            <person name="Hundley H."/>
            <person name="Pangilinan J."/>
            <person name="Johnson J."/>
            <person name="Barry K."/>
            <person name="LaButti K."/>
            <person name="Ng V."/>
            <person name="Ahrendt S."/>
            <person name="Min B."/>
            <person name="Choi I.G."/>
            <person name="Park H."/>
            <person name="Plett J.M."/>
            <person name="Magnuson J."/>
            <person name="Spatafora J.W."/>
            <person name="Nagy L.G."/>
            <person name="Henrissat B."/>
            <person name="Grigoriev I.V."/>
            <person name="Yang Z.L."/>
            <person name="Xu J."/>
            <person name="Martin F.M."/>
        </authorList>
    </citation>
    <scope>NUCLEOTIDE SEQUENCE</scope>
    <source>
        <strain evidence="1">KUC20120723A-06</strain>
    </source>
</reference>
<name>A0ACB8AYF2_9AGAM</name>
<protein>
    <submittedName>
        <fullName evidence="1">Uncharacterized protein</fullName>
    </submittedName>
</protein>
<proteinExistence type="predicted"/>
<organism evidence="1 2">
    <name type="scientific">Leucogyrophana mollusca</name>
    <dbReference type="NCBI Taxonomy" id="85980"/>
    <lineage>
        <taxon>Eukaryota</taxon>
        <taxon>Fungi</taxon>
        <taxon>Dikarya</taxon>
        <taxon>Basidiomycota</taxon>
        <taxon>Agaricomycotina</taxon>
        <taxon>Agaricomycetes</taxon>
        <taxon>Agaricomycetidae</taxon>
        <taxon>Boletales</taxon>
        <taxon>Boletales incertae sedis</taxon>
        <taxon>Leucogyrophana</taxon>
    </lineage>
</organism>
<gene>
    <name evidence="1" type="ORF">BV22DRAFT_1024840</name>
</gene>
<evidence type="ECO:0000313" key="2">
    <source>
        <dbReference type="Proteomes" id="UP000790709"/>
    </source>
</evidence>
<sequence>MNVVSPEALQAIMNITPESLAGHCGLIGDQTDIDDSVRTARLKQQLGVLQATPSTQTEKVYYEFAAKYLPDLVTLYREKATPTNSSMTMLNVIAHTSYFVRFQRTEAGSDLASLVAGRIANAETDTTDADVVGEMCQLLSTLLVFQGAASVSAEDQAKLLPKFRRWRRAYAGRLASETSERCLGTFTGDFMIQQMSRSIKSMLEQPLDQCGANCSRRVQSGGSELMQCSRCKTAVYCGAAHQREAWATHKPLCYPPAF</sequence>